<evidence type="ECO:0000256" key="3">
    <source>
        <dbReference type="ARBA" id="ARBA00022692"/>
    </source>
</evidence>
<dbReference type="PROSITE" id="PS50261">
    <property type="entry name" value="G_PROTEIN_RECEP_F2_4"/>
    <property type="match status" value="1"/>
</dbReference>
<dbReference type="OrthoDB" id="26203at2759"/>
<comment type="subcellular location">
    <subcellularLocation>
        <location evidence="1">Membrane</location>
        <topology evidence="1">Multi-pass membrane protein</topology>
    </subcellularLocation>
</comment>
<dbReference type="Gene3D" id="1.20.1070.10">
    <property type="entry name" value="Rhodopsin 7-helix transmembrane proteins"/>
    <property type="match status" value="1"/>
</dbReference>
<evidence type="ECO:0000256" key="2">
    <source>
        <dbReference type="ARBA" id="ARBA00008077"/>
    </source>
</evidence>
<feature type="domain" description="G-protein coupled receptors family 2 profile 2" evidence="8">
    <location>
        <begin position="144"/>
        <end position="421"/>
    </location>
</feature>
<feature type="transmembrane region" description="Helical" evidence="7">
    <location>
        <begin position="147"/>
        <end position="165"/>
    </location>
</feature>
<keyword evidence="4 7" id="KW-1133">Transmembrane helix</keyword>
<feature type="transmembrane region" description="Helical" evidence="7">
    <location>
        <begin position="269"/>
        <end position="294"/>
    </location>
</feature>
<feature type="transmembrane region" description="Helical" evidence="7">
    <location>
        <begin position="396"/>
        <end position="418"/>
    </location>
</feature>
<dbReference type="GO" id="GO:0007166">
    <property type="term" value="P:cell surface receptor signaling pathway"/>
    <property type="evidence" value="ECO:0007669"/>
    <property type="project" value="InterPro"/>
</dbReference>
<evidence type="ECO:0000259" key="8">
    <source>
        <dbReference type="PROSITE" id="PS50261"/>
    </source>
</evidence>
<evidence type="ECO:0000256" key="1">
    <source>
        <dbReference type="ARBA" id="ARBA00004141"/>
    </source>
</evidence>
<dbReference type="GO" id="GO:0004888">
    <property type="term" value="F:transmembrane signaling receptor activity"/>
    <property type="evidence" value="ECO:0007669"/>
    <property type="project" value="InterPro"/>
</dbReference>
<protein>
    <recommendedName>
        <fullName evidence="8">G-protein coupled receptors family 2 profile 2 domain-containing protein</fullName>
    </recommendedName>
</protein>
<feature type="transmembrane region" description="Helical" evidence="7">
    <location>
        <begin position="116"/>
        <end position="135"/>
    </location>
</feature>
<dbReference type="Proteomes" id="UP000780801">
    <property type="component" value="Unassembled WGS sequence"/>
</dbReference>
<dbReference type="AlphaFoldDB" id="A0A9P6KF56"/>
<dbReference type="EMBL" id="JAABOA010000990">
    <property type="protein sequence ID" value="KAF9582608.1"/>
    <property type="molecule type" value="Genomic_DNA"/>
</dbReference>
<evidence type="ECO:0000313" key="9">
    <source>
        <dbReference type="EMBL" id="KAF9582608.1"/>
    </source>
</evidence>
<evidence type="ECO:0000256" key="5">
    <source>
        <dbReference type="ARBA" id="ARBA00023136"/>
    </source>
</evidence>
<feature type="transmembrane region" description="Helical" evidence="7">
    <location>
        <begin position="193"/>
        <end position="217"/>
    </location>
</feature>
<dbReference type="InterPro" id="IPR017981">
    <property type="entry name" value="GPCR_2-like_7TM"/>
</dbReference>
<sequence>MVEQGLNATGIEMVFQLPDPCKSTYLSYACSTAYPRPVTSGKVRTFNVLFGCKSTCEAVGLACKANVDYLQQRGILPPEPILPDCSAPIPNTELYPGGPFQYQPDTSCNDIPSTDIVKGVSAGLCLVLVISYLVLPGKLQHPSNLILFAAIATTIFLLAVVPSYGNPRRVQCDANGVTPASSFNNGLCAAQGAWLLFGAIAATAWLSTIIVNLHLHTVWNSDWLSRRSWLIHLFGWGVPAAFAAIAVATKSLGWNNSNMCMVTQAKSNALMFIPLGIIVVPASLVHITTFVHILRITLQSEISESVISRSTLSSGKAARISHRRHVLNAVRIQWRAAMLALVVLGSIMIYWAFYLVEGEKSHEMGWMSNWQLCIFTGGGDQESCGRQFAKGHVPDFVFMMIAETLVSSTGAWVFLLFFKKSTVVEWKELISRWTCCAGRRNRRRVEDQFYVI</sequence>
<dbReference type="GO" id="GO:0016020">
    <property type="term" value="C:membrane"/>
    <property type="evidence" value="ECO:0007669"/>
    <property type="project" value="UniProtKB-SubCell"/>
</dbReference>
<evidence type="ECO:0000313" key="10">
    <source>
        <dbReference type="Proteomes" id="UP000780801"/>
    </source>
</evidence>
<accession>A0A9P6KF56</accession>
<keyword evidence="3 7" id="KW-0812">Transmembrane</keyword>
<dbReference type="SUPFAM" id="SSF81321">
    <property type="entry name" value="Family A G protein-coupled receptor-like"/>
    <property type="match status" value="1"/>
</dbReference>
<evidence type="ECO:0000256" key="4">
    <source>
        <dbReference type="ARBA" id="ARBA00022989"/>
    </source>
</evidence>
<feature type="transmembrane region" description="Helical" evidence="7">
    <location>
        <begin position="332"/>
        <end position="353"/>
    </location>
</feature>
<dbReference type="InterPro" id="IPR000539">
    <property type="entry name" value="Frizzled/Smoothened_7TM"/>
</dbReference>
<name>A0A9P6KF56_9FUNG</name>
<dbReference type="PANTHER" id="PTHR42058:SF1">
    <property type="entry name" value="G-PROTEIN COUPLED RECEPTORS FAMILY 2 PROFILE 2 DOMAIN-CONTAINING PROTEIN"/>
    <property type="match status" value="1"/>
</dbReference>
<dbReference type="PANTHER" id="PTHR42058">
    <property type="entry name" value="G_PROTEIN_RECEP_F2_4 DOMAIN-CONTAINING PROTEIN"/>
    <property type="match status" value="1"/>
</dbReference>
<organism evidence="9 10">
    <name type="scientific">Lunasporangiospora selenospora</name>
    <dbReference type="NCBI Taxonomy" id="979761"/>
    <lineage>
        <taxon>Eukaryota</taxon>
        <taxon>Fungi</taxon>
        <taxon>Fungi incertae sedis</taxon>
        <taxon>Mucoromycota</taxon>
        <taxon>Mortierellomycotina</taxon>
        <taxon>Mortierellomycetes</taxon>
        <taxon>Mortierellales</taxon>
        <taxon>Mortierellaceae</taxon>
        <taxon>Lunasporangiospora</taxon>
    </lineage>
</organism>
<evidence type="ECO:0000256" key="7">
    <source>
        <dbReference type="SAM" id="Phobius"/>
    </source>
</evidence>
<evidence type="ECO:0000256" key="6">
    <source>
        <dbReference type="ARBA" id="ARBA00023170"/>
    </source>
</evidence>
<dbReference type="Pfam" id="PF01534">
    <property type="entry name" value="Frizzled"/>
    <property type="match status" value="1"/>
</dbReference>
<feature type="transmembrane region" description="Helical" evidence="7">
    <location>
        <begin position="229"/>
        <end position="249"/>
    </location>
</feature>
<keyword evidence="10" id="KW-1185">Reference proteome</keyword>
<comment type="caution">
    <text evidence="9">The sequence shown here is derived from an EMBL/GenBank/DDBJ whole genome shotgun (WGS) entry which is preliminary data.</text>
</comment>
<proteinExistence type="inferred from homology"/>
<reference evidence="9" key="1">
    <citation type="journal article" date="2020" name="Fungal Divers.">
        <title>Resolving the Mortierellaceae phylogeny through synthesis of multi-gene phylogenetics and phylogenomics.</title>
        <authorList>
            <person name="Vandepol N."/>
            <person name="Liber J."/>
            <person name="Desiro A."/>
            <person name="Na H."/>
            <person name="Kennedy M."/>
            <person name="Barry K."/>
            <person name="Grigoriev I.V."/>
            <person name="Miller A.N."/>
            <person name="O'Donnell K."/>
            <person name="Stajich J.E."/>
            <person name="Bonito G."/>
        </authorList>
    </citation>
    <scope>NUCLEOTIDE SEQUENCE</scope>
    <source>
        <strain evidence="9">KOD1015</strain>
    </source>
</reference>
<comment type="similarity">
    <text evidence="2">Belongs to the G-protein coupled receptor Fz/Smo family.</text>
</comment>
<keyword evidence="5 7" id="KW-0472">Membrane</keyword>
<keyword evidence="6" id="KW-0675">Receptor</keyword>
<gene>
    <name evidence="9" type="ORF">BGW38_010980</name>
</gene>
<dbReference type="InterPro" id="IPR053247">
    <property type="entry name" value="GPCR_GPR1/git3-like"/>
</dbReference>